<accession>A0A1T4MB13</accession>
<keyword evidence="10" id="KW-1006">Bacterial flagellum protein export</keyword>
<gene>
    <name evidence="12" type="ORF">SAMN02745118_01414</name>
</gene>
<keyword evidence="5" id="KW-1003">Cell membrane</keyword>
<dbReference type="GO" id="GO:0044781">
    <property type="term" value="P:bacterial-type flagellum organization"/>
    <property type="evidence" value="ECO:0007669"/>
    <property type="project" value="UniProtKB-KW"/>
</dbReference>
<dbReference type="AlphaFoldDB" id="A0A1T4MB13"/>
<dbReference type="InterPro" id="IPR012823">
    <property type="entry name" value="Flagell_FliJ"/>
</dbReference>
<evidence type="ECO:0000256" key="8">
    <source>
        <dbReference type="ARBA" id="ARBA00022927"/>
    </source>
</evidence>
<dbReference type="GO" id="GO:0005886">
    <property type="term" value="C:plasma membrane"/>
    <property type="evidence" value="ECO:0007669"/>
    <property type="project" value="UniProtKB-SubCell"/>
</dbReference>
<comment type="subcellular location">
    <subcellularLocation>
        <location evidence="1">Cell membrane</location>
        <topology evidence="1">Peripheral membrane protein</topology>
        <orientation evidence="1">Cytoplasmic side</orientation>
    </subcellularLocation>
</comment>
<dbReference type="PANTHER" id="PTHR38786">
    <property type="entry name" value="FLAGELLAR FLIJ PROTEIN"/>
    <property type="match status" value="1"/>
</dbReference>
<evidence type="ECO:0000256" key="6">
    <source>
        <dbReference type="ARBA" id="ARBA00022500"/>
    </source>
</evidence>
<keyword evidence="12" id="KW-0969">Cilium</keyword>
<dbReference type="InterPro" id="IPR053716">
    <property type="entry name" value="Flag_assembly_chemotaxis_eff"/>
</dbReference>
<keyword evidence="4" id="KW-0813">Transport</keyword>
<evidence type="ECO:0000256" key="11">
    <source>
        <dbReference type="SAM" id="Coils"/>
    </source>
</evidence>
<dbReference type="PANTHER" id="PTHR38786:SF1">
    <property type="entry name" value="FLAGELLAR FLIJ PROTEIN"/>
    <property type="match status" value="1"/>
</dbReference>
<protein>
    <recommendedName>
        <fullName evidence="3">Flagellar FliJ protein</fullName>
    </recommendedName>
</protein>
<name>A0A1T4MB13_9FIRM</name>
<dbReference type="GO" id="GO:0015031">
    <property type="term" value="P:protein transport"/>
    <property type="evidence" value="ECO:0007669"/>
    <property type="project" value="UniProtKB-KW"/>
</dbReference>
<dbReference type="RefSeq" id="WP_078809891.1">
    <property type="nucleotide sequence ID" value="NZ_FUWM01000010.1"/>
</dbReference>
<dbReference type="GO" id="GO:0071973">
    <property type="term" value="P:bacterial-type flagellum-dependent cell motility"/>
    <property type="evidence" value="ECO:0007669"/>
    <property type="project" value="InterPro"/>
</dbReference>
<keyword evidence="7" id="KW-1005">Bacterial flagellum biogenesis</keyword>
<comment type="similarity">
    <text evidence="2">Belongs to the FliJ family.</text>
</comment>
<dbReference type="EMBL" id="FUWM01000010">
    <property type="protein sequence ID" value="SJZ64142.1"/>
    <property type="molecule type" value="Genomic_DNA"/>
</dbReference>
<evidence type="ECO:0000256" key="1">
    <source>
        <dbReference type="ARBA" id="ARBA00004413"/>
    </source>
</evidence>
<proteinExistence type="inferred from homology"/>
<keyword evidence="6" id="KW-0145">Chemotaxis</keyword>
<evidence type="ECO:0000256" key="3">
    <source>
        <dbReference type="ARBA" id="ARBA00020392"/>
    </source>
</evidence>
<keyword evidence="9" id="KW-0472">Membrane</keyword>
<reference evidence="13" key="1">
    <citation type="submission" date="2017-02" db="EMBL/GenBank/DDBJ databases">
        <authorList>
            <person name="Varghese N."/>
            <person name="Submissions S."/>
        </authorList>
    </citation>
    <scope>NUCLEOTIDE SEQUENCE [LARGE SCALE GENOMIC DNA]</scope>
    <source>
        <strain evidence="13">ATCC BAA-73</strain>
    </source>
</reference>
<keyword evidence="12" id="KW-0966">Cell projection</keyword>
<organism evidence="12 13">
    <name type="scientific">Selenihalanaerobacter shriftii</name>
    <dbReference type="NCBI Taxonomy" id="142842"/>
    <lineage>
        <taxon>Bacteria</taxon>
        <taxon>Bacillati</taxon>
        <taxon>Bacillota</taxon>
        <taxon>Clostridia</taxon>
        <taxon>Halanaerobiales</taxon>
        <taxon>Halobacteroidaceae</taxon>
        <taxon>Selenihalanaerobacter</taxon>
    </lineage>
</organism>
<dbReference type="NCBIfam" id="TIGR02473">
    <property type="entry name" value="flagell_FliJ"/>
    <property type="match status" value="1"/>
</dbReference>
<dbReference type="Proteomes" id="UP000190625">
    <property type="component" value="Unassembled WGS sequence"/>
</dbReference>
<evidence type="ECO:0000256" key="5">
    <source>
        <dbReference type="ARBA" id="ARBA00022475"/>
    </source>
</evidence>
<dbReference type="OrthoDB" id="1727315at2"/>
<evidence type="ECO:0000313" key="13">
    <source>
        <dbReference type="Proteomes" id="UP000190625"/>
    </source>
</evidence>
<dbReference type="InterPro" id="IPR052570">
    <property type="entry name" value="FliJ"/>
</dbReference>
<keyword evidence="11" id="KW-0175">Coiled coil</keyword>
<feature type="coiled-coil region" evidence="11">
    <location>
        <begin position="15"/>
        <end position="94"/>
    </location>
</feature>
<keyword evidence="13" id="KW-1185">Reference proteome</keyword>
<dbReference type="Pfam" id="PF02050">
    <property type="entry name" value="FliJ"/>
    <property type="match status" value="1"/>
</dbReference>
<evidence type="ECO:0000256" key="2">
    <source>
        <dbReference type="ARBA" id="ARBA00010004"/>
    </source>
</evidence>
<evidence type="ECO:0000256" key="10">
    <source>
        <dbReference type="ARBA" id="ARBA00023225"/>
    </source>
</evidence>
<evidence type="ECO:0000256" key="7">
    <source>
        <dbReference type="ARBA" id="ARBA00022795"/>
    </source>
</evidence>
<dbReference type="GO" id="GO:0006935">
    <property type="term" value="P:chemotaxis"/>
    <property type="evidence" value="ECO:0007669"/>
    <property type="project" value="UniProtKB-KW"/>
</dbReference>
<evidence type="ECO:0000256" key="4">
    <source>
        <dbReference type="ARBA" id="ARBA00022448"/>
    </source>
</evidence>
<evidence type="ECO:0000256" key="9">
    <source>
        <dbReference type="ARBA" id="ARBA00023136"/>
    </source>
</evidence>
<dbReference type="STRING" id="142842.SAMN02745118_01414"/>
<dbReference type="Gene3D" id="1.10.287.1700">
    <property type="match status" value="1"/>
</dbReference>
<sequence>MKKFKFKLEKILDYRQQEEDMIQQKLAKIKEELNKAETQLNNLVNNKKQNQAELKEKEIKGIDVQQAMVYRNYIETLKVKITNQQQTVTEIRERSTKCRRKLLEKRKECKMLTKLKERKISEYQKGFLRKEQKQIDELATNNFNRQREEIEAVI</sequence>
<dbReference type="GO" id="GO:0009288">
    <property type="term" value="C:bacterial-type flagellum"/>
    <property type="evidence" value="ECO:0007669"/>
    <property type="project" value="InterPro"/>
</dbReference>
<keyword evidence="8" id="KW-0653">Protein transport</keyword>
<evidence type="ECO:0000313" key="12">
    <source>
        <dbReference type="EMBL" id="SJZ64142.1"/>
    </source>
</evidence>
<keyword evidence="12" id="KW-0282">Flagellum</keyword>